<feature type="region of interest" description="Disordered" evidence="1">
    <location>
        <begin position="1"/>
        <end position="86"/>
    </location>
</feature>
<feature type="compositionally biased region" description="Pro residues" evidence="1">
    <location>
        <begin position="14"/>
        <end position="33"/>
    </location>
</feature>
<evidence type="ECO:0000256" key="1">
    <source>
        <dbReference type="SAM" id="MobiDB-lite"/>
    </source>
</evidence>
<organism evidence="2">
    <name type="scientific">Camelus bactrianus</name>
    <name type="common">Bactrian camel</name>
    <dbReference type="NCBI Taxonomy" id="9837"/>
    <lineage>
        <taxon>Eukaryota</taxon>
        <taxon>Metazoa</taxon>
        <taxon>Chordata</taxon>
        <taxon>Craniata</taxon>
        <taxon>Vertebrata</taxon>
        <taxon>Euteleostomi</taxon>
        <taxon>Mammalia</taxon>
        <taxon>Eutheria</taxon>
        <taxon>Laurasiatheria</taxon>
        <taxon>Artiodactyla</taxon>
        <taxon>Tylopoda</taxon>
        <taxon>Camelidae</taxon>
        <taxon>Camelus</taxon>
    </lineage>
</organism>
<proteinExistence type="predicted"/>
<name>A0A9W3FPR5_CAMBA</name>
<sequence length="221" mass="24483">MSQPRAALLRHRPPLSPVFPPSCLPSSPLPTSPAPSKQPRCQAAAVAATPSGGIRGNRAERRKGAGRGGAGARRRSEQFAGRAPSRVRSVHARLHRLRSVKVEGERARLACASLRHVLVQRREKRKRALSPSLGELADCLCWNLRQECHRPFPGVYQVPGNGAVLFPKDKAGVTNLRAISIQRTEEPMLMFLSQWSQETALWFSVKIWSQETALWFSVKIC</sequence>
<protein>
    <submittedName>
        <fullName evidence="2">Uncharacterized protein LOC123613525 isoform X1</fullName>
    </submittedName>
</protein>
<dbReference type="AlphaFoldDB" id="A0A9W3FPR5"/>
<gene>
    <name evidence="2" type="primary">LOC123613525</name>
</gene>
<evidence type="ECO:0000313" key="2">
    <source>
        <dbReference type="RefSeq" id="XP_045364382.1"/>
    </source>
</evidence>
<accession>A0A9W3FPR5</accession>
<reference evidence="2" key="1">
    <citation type="submission" date="2025-08" db="UniProtKB">
        <authorList>
            <consortium name="RefSeq"/>
        </authorList>
    </citation>
    <scope>IDENTIFICATION</scope>
    <source>
        <tissue evidence="2">Blood</tissue>
    </source>
</reference>
<dbReference type="RefSeq" id="XP_045364382.1">
    <property type="nucleotide sequence ID" value="XM_045508426.1"/>
</dbReference>